<dbReference type="AlphaFoldDB" id="A0A212LYM2"/>
<keyword evidence="1" id="KW-0812">Transmembrane</keyword>
<dbReference type="EMBL" id="FMJE01000005">
    <property type="protein sequence ID" value="SCM82631.1"/>
    <property type="molecule type" value="Genomic_DNA"/>
</dbReference>
<proteinExistence type="predicted"/>
<name>A0A212LYM2_9FIRM</name>
<keyword evidence="1" id="KW-1133">Transmembrane helix</keyword>
<feature type="transmembrane region" description="Helical" evidence="1">
    <location>
        <begin position="9"/>
        <end position="26"/>
    </location>
</feature>
<protein>
    <submittedName>
        <fullName evidence="2">Uncharacterized protein</fullName>
    </submittedName>
</protein>
<keyword evidence="1" id="KW-0472">Membrane</keyword>
<gene>
    <name evidence="2" type="ORF">KL86SPO_50402</name>
</gene>
<reference evidence="2" key="1">
    <citation type="submission" date="2016-08" db="EMBL/GenBank/DDBJ databases">
        <authorList>
            <person name="Seilhamer J.J."/>
        </authorList>
    </citation>
    <scope>NUCLEOTIDE SEQUENCE</scope>
    <source>
        <strain evidence="2">86</strain>
    </source>
</reference>
<evidence type="ECO:0000313" key="2">
    <source>
        <dbReference type="EMBL" id="SCM82631.1"/>
    </source>
</evidence>
<evidence type="ECO:0000256" key="1">
    <source>
        <dbReference type="SAM" id="Phobius"/>
    </source>
</evidence>
<organism evidence="2">
    <name type="scientific">uncultured Sporomusa sp</name>
    <dbReference type="NCBI Taxonomy" id="307249"/>
    <lineage>
        <taxon>Bacteria</taxon>
        <taxon>Bacillati</taxon>
        <taxon>Bacillota</taxon>
        <taxon>Negativicutes</taxon>
        <taxon>Selenomonadales</taxon>
        <taxon>Sporomusaceae</taxon>
        <taxon>Sporomusa</taxon>
        <taxon>environmental samples</taxon>
    </lineage>
</organism>
<accession>A0A212LYM2</accession>
<sequence>MFWGTNRELWFVILVISLFILLFPEFEDTGC</sequence>